<keyword evidence="10" id="KW-0472">Membrane</keyword>
<dbReference type="GO" id="GO:0000981">
    <property type="term" value="F:DNA-binding transcription factor activity, RNA polymerase II-specific"/>
    <property type="evidence" value="ECO:0007669"/>
    <property type="project" value="TreeGrafter"/>
</dbReference>
<evidence type="ECO:0000256" key="1">
    <source>
        <dbReference type="ARBA" id="ARBA00004123"/>
    </source>
</evidence>
<reference evidence="12 13" key="1">
    <citation type="submission" date="2015-04" db="EMBL/GenBank/DDBJ databases">
        <authorList>
            <person name="Syromyatnikov M.Y."/>
            <person name="Popov V.N."/>
        </authorList>
    </citation>
    <scope>NUCLEOTIDE SEQUENCE [LARGE SCALE GENOMIC DNA]</scope>
</reference>
<evidence type="ECO:0000256" key="6">
    <source>
        <dbReference type="ARBA" id="ARBA00022833"/>
    </source>
</evidence>
<organism evidence="12 13">
    <name type="scientific">Clunio marinus</name>
    <dbReference type="NCBI Taxonomy" id="568069"/>
    <lineage>
        <taxon>Eukaryota</taxon>
        <taxon>Metazoa</taxon>
        <taxon>Ecdysozoa</taxon>
        <taxon>Arthropoda</taxon>
        <taxon>Hexapoda</taxon>
        <taxon>Insecta</taxon>
        <taxon>Pterygota</taxon>
        <taxon>Neoptera</taxon>
        <taxon>Endopterygota</taxon>
        <taxon>Diptera</taxon>
        <taxon>Nematocera</taxon>
        <taxon>Chironomoidea</taxon>
        <taxon>Chironomidae</taxon>
        <taxon>Clunio</taxon>
    </lineage>
</organism>
<dbReference type="PROSITE" id="PS00028">
    <property type="entry name" value="ZINC_FINGER_C2H2_1"/>
    <property type="match status" value="1"/>
</dbReference>
<protein>
    <submittedName>
        <fullName evidence="12">CLUMA_CG011809, isoform A</fullName>
    </submittedName>
</protein>
<dbReference type="STRING" id="568069.A0A1J1IFZ8"/>
<evidence type="ECO:0000256" key="8">
    <source>
        <dbReference type="ARBA" id="ARBA00023242"/>
    </source>
</evidence>
<keyword evidence="4" id="KW-0677">Repeat</keyword>
<dbReference type="GO" id="GO:0000978">
    <property type="term" value="F:RNA polymerase II cis-regulatory region sequence-specific DNA binding"/>
    <property type="evidence" value="ECO:0007669"/>
    <property type="project" value="TreeGrafter"/>
</dbReference>
<dbReference type="InterPro" id="IPR036236">
    <property type="entry name" value="Znf_C2H2_sf"/>
</dbReference>
<dbReference type="SMART" id="SM00355">
    <property type="entry name" value="ZnF_C2H2"/>
    <property type="match status" value="3"/>
</dbReference>
<feature type="domain" description="C2H2-type" evidence="11">
    <location>
        <begin position="313"/>
        <end position="340"/>
    </location>
</feature>
<keyword evidence="6" id="KW-0862">Zinc</keyword>
<accession>A0A1J1IFZ8</accession>
<keyword evidence="5 9" id="KW-0863">Zinc-finger</keyword>
<dbReference type="InterPro" id="IPR013087">
    <property type="entry name" value="Znf_C2H2_type"/>
</dbReference>
<dbReference type="SUPFAM" id="SSF57667">
    <property type="entry name" value="beta-beta-alpha zinc fingers"/>
    <property type="match status" value="1"/>
</dbReference>
<dbReference type="PANTHER" id="PTHR45718">
    <property type="entry name" value="TRANSCRIPTIONAL ACTIVATOR CUBITUS INTERRUPTUS"/>
    <property type="match status" value="1"/>
</dbReference>
<dbReference type="Proteomes" id="UP000183832">
    <property type="component" value="Unassembled WGS sequence"/>
</dbReference>
<comment type="subcellular location">
    <subcellularLocation>
        <location evidence="1">Nucleus</location>
    </subcellularLocation>
</comment>
<evidence type="ECO:0000256" key="4">
    <source>
        <dbReference type="ARBA" id="ARBA00022737"/>
    </source>
</evidence>
<keyword evidence="7" id="KW-0238">DNA-binding</keyword>
<dbReference type="OrthoDB" id="3214149at2759"/>
<dbReference type="FunFam" id="3.30.160.60:FF:000035">
    <property type="entry name" value="Zinc finger protein ZIC 1"/>
    <property type="match status" value="1"/>
</dbReference>
<sequence length="398" mass="44223">MMMNSFMDSSSPYSHLASFGLKMSPNHDATGGSLTQQHSHLATFGLKMSPNHDAGSLVQQSHLASFGLKMSPNQGDTRSNPLANDPMLHAPGNSLADMTNPYQSAAQVSNAGYPTSHYIPPPSHMGQINQISSYTAKDFLFKRENDYMTSASSTAPQSNPSTDASLYHHASIHDNLNHHPAIGSTAPAPPSALANHHFHQHQMRMGITPDYSHHYHQSNYPSVHHHNLANLPVNHGTSGAFFRYMRHPPAIKQEMQCLWVEMDAPHPVGQPICANGNRKTCNKIFNSMQEIVTHLTVDHVGGPEITTHCCHWLACPRNGRPFKAKYKLVNHIRVHTGEKPFPCPFPACGKVFARSENLKIHKRTHTGECQKMISYFFVILFLPSVILFATLEDYFVIL</sequence>
<dbReference type="FunFam" id="3.30.160.60:FF:001330">
    <property type="entry name" value="Zinc finger protein ZIC 4"/>
    <property type="match status" value="1"/>
</dbReference>
<keyword evidence="13" id="KW-1185">Reference proteome</keyword>
<proteinExistence type="inferred from homology"/>
<keyword evidence="8" id="KW-0539">Nucleus</keyword>
<name>A0A1J1IFZ8_9DIPT</name>
<feature type="transmembrane region" description="Helical" evidence="10">
    <location>
        <begin position="372"/>
        <end position="391"/>
    </location>
</feature>
<evidence type="ECO:0000256" key="7">
    <source>
        <dbReference type="ARBA" id="ARBA00023125"/>
    </source>
</evidence>
<evidence type="ECO:0000256" key="10">
    <source>
        <dbReference type="SAM" id="Phobius"/>
    </source>
</evidence>
<dbReference type="Pfam" id="PF18366">
    <property type="entry name" value="zf_ZIC"/>
    <property type="match status" value="1"/>
</dbReference>
<evidence type="ECO:0000313" key="12">
    <source>
        <dbReference type="EMBL" id="CRK98452.1"/>
    </source>
</evidence>
<dbReference type="GO" id="GO:0008270">
    <property type="term" value="F:zinc ion binding"/>
    <property type="evidence" value="ECO:0007669"/>
    <property type="project" value="UniProtKB-KW"/>
</dbReference>
<dbReference type="Gene3D" id="3.30.160.60">
    <property type="entry name" value="Classic Zinc Finger"/>
    <property type="match status" value="2"/>
</dbReference>
<dbReference type="InterPro" id="IPR043359">
    <property type="entry name" value="GLI-like"/>
</dbReference>
<evidence type="ECO:0000256" key="3">
    <source>
        <dbReference type="ARBA" id="ARBA00022723"/>
    </source>
</evidence>
<dbReference type="InterPro" id="IPR041643">
    <property type="entry name" value="Znf_ZIC"/>
</dbReference>
<evidence type="ECO:0000256" key="5">
    <source>
        <dbReference type="ARBA" id="ARBA00022771"/>
    </source>
</evidence>
<gene>
    <name evidence="12" type="ORF">CLUMA_CG011809</name>
</gene>
<dbReference type="GO" id="GO:0005634">
    <property type="term" value="C:nucleus"/>
    <property type="evidence" value="ECO:0007669"/>
    <property type="project" value="UniProtKB-SubCell"/>
</dbReference>
<feature type="domain" description="C2H2-type" evidence="11">
    <location>
        <begin position="341"/>
        <end position="370"/>
    </location>
</feature>
<keyword evidence="10" id="KW-0812">Transmembrane</keyword>
<dbReference type="PANTHER" id="PTHR45718:SF8">
    <property type="entry name" value="GLIS FAMILY ZINC FINGER 2"/>
    <property type="match status" value="1"/>
</dbReference>
<evidence type="ECO:0000313" key="13">
    <source>
        <dbReference type="Proteomes" id="UP000183832"/>
    </source>
</evidence>
<dbReference type="PROSITE" id="PS50157">
    <property type="entry name" value="ZINC_FINGER_C2H2_2"/>
    <property type="match status" value="2"/>
</dbReference>
<comment type="similarity">
    <text evidence="2">Belongs to the GLI C2H2-type zinc-finger protein family.</text>
</comment>
<dbReference type="AlphaFoldDB" id="A0A1J1IFZ8"/>
<keyword evidence="10" id="KW-1133">Transmembrane helix</keyword>
<evidence type="ECO:0000256" key="9">
    <source>
        <dbReference type="PROSITE-ProRule" id="PRU00042"/>
    </source>
</evidence>
<evidence type="ECO:0000256" key="2">
    <source>
        <dbReference type="ARBA" id="ARBA00010831"/>
    </source>
</evidence>
<dbReference type="EMBL" id="CVRI01000047">
    <property type="protein sequence ID" value="CRK98452.1"/>
    <property type="molecule type" value="Genomic_DNA"/>
</dbReference>
<keyword evidence="3" id="KW-0479">Metal-binding</keyword>
<dbReference type="Pfam" id="PF23561">
    <property type="entry name" value="zf-C2H2_15"/>
    <property type="match status" value="1"/>
</dbReference>
<evidence type="ECO:0000259" key="11">
    <source>
        <dbReference type="PROSITE" id="PS50157"/>
    </source>
</evidence>
<dbReference type="InterPro" id="IPR056436">
    <property type="entry name" value="Znf-C2H2_ZIC1-5/GLI1-3-like"/>
</dbReference>